<dbReference type="Gene3D" id="1.20.5.1930">
    <property type="match status" value="1"/>
</dbReference>
<evidence type="ECO:0000259" key="5">
    <source>
        <dbReference type="Pfam" id="PF02518"/>
    </source>
</evidence>
<gene>
    <name evidence="9" type="ORF">F5984_17400</name>
</gene>
<dbReference type="Pfam" id="PF02518">
    <property type="entry name" value="HATPase_c"/>
    <property type="match status" value="1"/>
</dbReference>
<dbReference type="EMBL" id="WELI01000007">
    <property type="protein sequence ID" value="KAB7728617.1"/>
    <property type="molecule type" value="Genomic_DNA"/>
</dbReference>
<feature type="domain" description="7TM-DISM receptor extracellular" evidence="6">
    <location>
        <begin position="185"/>
        <end position="395"/>
    </location>
</feature>
<dbReference type="GO" id="GO:0000155">
    <property type="term" value="F:phosphorelay sensor kinase activity"/>
    <property type="evidence" value="ECO:0007669"/>
    <property type="project" value="InterPro"/>
</dbReference>
<dbReference type="SUPFAM" id="SSF55874">
    <property type="entry name" value="ATPase domain of HSP90 chaperone/DNA topoisomerase II/histidine kinase"/>
    <property type="match status" value="1"/>
</dbReference>
<keyword evidence="2" id="KW-0418">Kinase</keyword>
<dbReference type="AlphaFoldDB" id="A0A7J5TW03"/>
<feature type="transmembrane region" description="Helical" evidence="4">
    <location>
        <begin position="246"/>
        <end position="268"/>
    </location>
</feature>
<name>A0A7J5TW03_9BACT</name>
<evidence type="ECO:0000256" key="1">
    <source>
        <dbReference type="ARBA" id="ARBA00022679"/>
    </source>
</evidence>
<feature type="transmembrane region" description="Helical" evidence="4">
    <location>
        <begin position="213"/>
        <end position="234"/>
    </location>
</feature>
<accession>A0A7J5TW03</accession>
<organism evidence="9 10">
    <name type="scientific">Rudanella paleaurantiibacter</name>
    <dbReference type="NCBI Taxonomy" id="2614655"/>
    <lineage>
        <taxon>Bacteria</taxon>
        <taxon>Pseudomonadati</taxon>
        <taxon>Bacteroidota</taxon>
        <taxon>Cytophagia</taxon>
        <taxon>Cytophagales</taxon>
        <taxon>Cytophagaceae</taxon>
        <taxon>Rudanella</taxon>
    </lineage>
</organism>
<keyword evidence="1" id="KW-0808">Transferase</keyword>
<proteinExistence type="predicted"/>
<dbReference type="Pfam" id="PF07695">
    <property type="entry name" value="7TMR-DISM_7TM"/>
    <property type="match status" value="1"/>
</dbReference>
<keyword evidence="4" id="KW-1133">Transmembrane helix</keyword>
<feature type="transmembrane region" description="Helical" evidence="4">
    <location>
        <begin position="184"/>
        <end position="206"/>
    </location>
</feature>
<feature type="transmembrane region" description="Helical" evidence="4">
    <location>
        <begin position="280"/>
        <end position="301"/>
    </location>
</feature>
<evidence type="ECO:0008006" key="11">
    <source>
        <dbReference type="Google" id="ProtNLM"/>
    </source>
</evidence>
<dbReference type="Pfam" id="PF07696">
    <property type="entry name" value="7TMR-DISMED2"/>
    <property type="match status" value="1"/>
</dbReference>
<sequence length="645" mass="72540">MKIALTLGVVCFVICAAWAGPVQPIRIGNQTEWSLSQSAYLYTTPQKLSPQQAFASIRQVRLAAIKQEHINLGLQAGYVWLYFRLANEGAAKTVLFTLDRIDIHYVQAFRQRGRAIDTLALTGDALPFSSRPVRLNYFAIPVKMAAHEEADILILLEKKNEYISGNIGLYSASQFLQKVRTDSAVVAFFLGIAAFIFLFNFFLWFSLDDSVHLLFMAHQVAIVSFVLINLGYGFEFLWPTFTYSNSLIMTMVSGIWASTNLFLIKKYLNLTATSSRFYRVVHWLAWYILIVSIVGCSLSLLRPASVPAYILKLGLSLLLIWIIANAIVLVSVFVEQVGKRNQAAYIYVAALSFMLISSVVYTLTLLNVINAGSYTTDWLIPSFLWEETILAFGLTVRYNRFRQQYFTLQLSLAHEQTRTNEAIIQAQESERQRIAADLHDDLGGTLATIRRRLTDIRQHLRDPQAAHELDALEPLIRQSSHDLRRIAHNLMPPEFARIGLRAALEQLVQSQPSQPTRFSFVVAGSEYRLATDVELNLYRIVSELIQNINKHAQAARTAVQLLYHNDHLTIMVEDDGLGSRAVANEGNKPGLGLTSSQLRAEYIGAQLWREVSLGGTLVMIDVPYATATHTLRTEPKQANESMSVT</sequence>
<dbReference type="InterPro" id="IPR011623">
    <property type="entry name" value="7TMR_DISM_rcpt_extracell_dom1"/>
</dbReference>
<dbReference type="InterPro" id="IPR011622">
    <property type="entry name" value="7TMR_DISM_rcpt_extracell_dom2"/>
</dbReference>
<evidence type="ECO:0000256" key="4">
    <source>
        <dbReference type="SAM" id="Phobius"/>
    </source>
</evidence>
<dbReference type="InterPro" id="IPR003594">
    <property type="entry name" value="HATPase_dom"/>
</dbReference>
<reference evidence="9 10" key="1">
    <citation type="submission" date="2019-10" db="EMBL/GenBank/DDBJ databases">
        <title>Rudanella paleaurantiibacter sp. nov., isolated from sludge.</title>
        <authorList>
            <person name="Xu S.Q."/>
        </authorList>
    </citation>
    <scope>NUCLEOTIDE SEQUENCE [LARGE SCALE GENOMIC DNA]</scope>
    <source>
        <strain evidence="9 10">HX-22-17</strain>
    </source>
</reference>
<dbReference type="InterPro" id="IPR036890">
    <property type="entry name" value="HATPase_C_sf"/>
</dbReference>
<feature type="transmembrane region" description="Helical" evidence="4">
    <location>
        <begin position="313"/>
        <end position="334"/>
    </location>
</feature>
<dbReference type="Gene3D" id="3.30.565.10">
    <property type="entry name" value="Histidine kinase-like ATPase, C-terminal domain"/>
    <property type="match status" value="1"/>
</dbReference>
<feature type="domain" description="Signal transduction histidine kinase subgroup 3 dimerisation and phosphoacceptor" evidence="8">
    <location>
        <begin position="430"/>
        <end position="494"/>
    </location>
</feature>
<dbReference type="Gene3D" id="2.60.40.2380">
    <property type="match status" value="1"/>
</dbReference>
<evidence type="ECO:0000313" key="9">
    <source>
        <dbReference type="EMBL" id="KAB7728617.1"/>
    </source>
</evidence>
<dbReference type="InterPro" id="IPR011712">
    <property type="entry name" value="Sig_transdc_His_kin_sub3_dim/P"/>
</dbReference>
<dbReference type="PANTHER" id="PTHR24421">
    <property type="entry name" value="NITRATE/NITRITE SENSOR PROTEIN NARX-RELATED"/>
    <property type="match status" value="1"/>
</dbReference>
<dbReference type="Proteomes" id="UP000488299">
    <property type="component" value="Unassembled WGS sequence"/>
</dbReference>
<evidence type="ECO:0000259" key="8">
    <source>
        <dbReference type="Pfam" id="PF07730"/>
    </source>
</evidence>
<dbReference type="GO" id="GO:0016020">
    <property type="term" value="C:membrane"/>
    <property type="evidence" value="ECO:0007669"/>
    <property type="project" value="InterPro"/>
</dbReference>
<feature type="domain" description="7TM-DISM receptor extracellular" evidence="7">
    <location>
        <begin position="39"/>
        <end position="159"/>
    </location>
</feature>
<dbReference type="Pfam" id="PF07730">
    <property type="entry name" value="HisKA_3"/>
    <property type="match status" value="1"/>
</dbReference>
<dbReference type="GO" id="GO:0046983">
    <property type="term" value="F:protein dimerization activity"/>
    <property type="evidence" value="ECO:0007669"/>
    <property type="project" value="InterPro"/>
</dbReference>
<feature type="transmembrane region" description="Helical" evidence="4">
    <location>
        <begin position="346"/>
        <end position="366"/>
    </location>
</feature>
<feature type="domain" description="Histidine kinase/HSP90-like ATPase" evidence="5">
    <location>
        <begin position="534"/>
        <end position="624"/>
    </location>
</feature>
<comment type="caution">
    <text evidence="9">The sequence shown here is derived from an EMBL/GenBank/DDBJ whole genome shotgun (WGS) entry which is preliminary data.</text>
</comment>
<evidence type="ECO:0000313" key="10">
    <source>
        <dbReference type="Proteomes" id="UP000488299"/>
    </source>
</evidence>
<dbReference type="InterPro" id="IPR050482">
    <property type="entry name" value="Sensor_HK_TwoCompSys"/>
</dbReference>
<evidence type="ECO:0000259" key="7">
    <source>
        <dbReference type="Pfam" id="PF07696"/>
    </source>
</evidence>
<protein>
    <recommendedName>
        <fullName evidence="11">Histidine kinase</fullName>
    </recommendedName>
</protein>
<evidence type="ECO:0000256" key="2">
    <source>
        <dbReference type="ARBA" id="ARBA00022777"/>
    </source>
</evidence>
<keyword evidence="4" id="KW-0472">Membrane</keyword>
<dbReference type="CDD" id="cd16917">
    <property type="entry name" value="HATPase_UhpB-NarQ-NarX-like"/>
    <property type="match status" value="1"/>
</dbReference>
<keyword evidence="10" id="KW-1185">Reference proteome</keyword>
<evidence type="ECO:0000259" key="6">
    <source>
        <dbReference type="Pfam" id="PF07695"/>
    </source>
</evidence>
<dbReference type="RefSeq" id="WP_152125514.1">
    <property type="nucleotide sequence ID" value="NZ_WELI01000007.1"/>
</dbReference>
<evidence type="ECO:0000256" key="3">
    <source>
        <dbReference type="ARBA" id="ARBA00023012"/>
    </source>
</evidence>
<keyword evidence="3" id="KW-0902">Two-component regulatory system</keyword>
<keyword evidence="4" id="KW-0812">Transmembrane</keyword>